<dbReference type="Proteomes" id="UP000215305">
    <property type="component" value="Unassembled WGS sequence"/>
</dbReference>
<dbReference type="OrthoDB" id="4509930at2759"/>
<comment type="caution">
    <text evidence="1">The sequence shown here is derived from an EMBL/GenBank/DDBJ whole genome shotgun (WGS) entry which is preliminary data.</text>
</comment>
<evidence type="ECO:0000313" key="2">
    <source>
        <dbReference type="Proteomes" id="UP000215305"/>
    </source>
</evidence>
<organism evidence="1 2">
    <name type="scientific">Aspergillus thermomutatus</name>
    <name type="common">Neosartorya pseudofischeri</name>
    <dbReference type="NCBI Taxonomy" id="41047"/>
    <lineage>
        <taxon>Eukaryota</taxon>
        <taxon>Fungi</taxon>
        <taxon>Dikarya</taxon>
        <taxon>Ascomycota</taxon>
        <taxon>Pezizomycotina</taxon>
        <taxon>Eurotiomycetes</taxon>
        <taxon>Eurotiomycetidae</taxon>
        <taxon>Eurotiales</taxon>
        <taxon>Aspergillaceae</taxon>
        <taxon>Aspergillus</taxon>
        <taxon>Aspergillus subgen. Fumigati</taxon>
    </lineage>
</organism>
<dbReference type="AlphaFoldDB" id="A0A397G9B8"/>
<evidence type="ECO:0008006" key="3">
    <source>
        <dbReference type="Google" id="ProtNLM"/>
    </source>
</evidence>
<dbReference type="VEuPathDB" id="FungiDB:CDV56_101259"/>
<dbReference type="EMBL" id="NKHU02000244">
    <property type="protein sequence ID" value="RHZ46619.1"/>
    <property type="molecule type" value="Genomic_DNA"/>
</dbReference>
<gene>
    <name evidence="1" type="ORF">CDV56_101259</name>
</gene>
<dbReference type="InterPro" id="IPR036047">
    <property type="entry name" value="F-box-like_dom_sf"/>
</dbReference>
<sequence length="68" mass="7782">MASFRSVTFLDLPAEVHLIIAEYLDAASAVALKNANKYLRFIVTVKSPKKFDLHDFNVYPLTLELWPE</sequence>
<evidence type="ECO:0000313" key="1">
    <source>
        <dbReference type="EMBL" id="RHZ46619.1"/>
    </source>
</evidence>
<name>A0A397G9B8_ASPTH</name>
<dbReference type="GeneID" id="38123233"/>
<dbReference type="SUPFAM" id="SSF81383">
    <property type="entry name" value="F-box domain"/>
    <property type="match status" value="1"/>
</dbReference>
<keyword evidence="2" id="KW-1185">Reference proteome</keyword>
<accession>A0A397G9B8</accession>
<dbReference type="RefSeq" id="XP_026611228.1">
    <property type="nucleotide sequence ID" value="XM_026754878.1"/>
</dbReference>
<proteinExistence type="predicted"/>
<protein>
    <recommendedName>
        <fullName evidence="3">F-box domain-containing protein</fullName>
    </recommendedName>
</protein>
<reference evidence="1" key="1">
    <citation type="submission" date="2018-08" db="EMBL/GenBank/DDBJ databases">
        <title>Draft genome sequence of azole-resistant Aspergillus thermomutatus (Neosartorya pseudofischeri) strain HMR AF 39, isolated from a human nasal aspirate.</title>
        <authorList>
            <person name="Parent-Michaud M."/>
            <person name="Dufresne P.J."/>
            <person name="Fournier E."/>
            <person name="Martineau C."/>
            <person name="Moreira S."/>
            <person name="Perkins V."/>
            <person name="De Repentigny L."/>
            <person name="Dufresne S.F."/>
        </authorList>
    </citation>
    <scope>NUCLEOTIDE SEQUENCE [LARGE SCALE GENOMIC DNA]</scope>
    <source>
        <strain evidence="1">HMR AF 39</strain>
    </source>
</reference>